<feature type="domain" description="Metallo-beta-lactamase" evidence="1">
    <location>
        <begin position="26"/>
        <end position="190"/>
    </location>
</feature>
<dbReference type="OrthoDB" id="40950at2157"/>
<keyword evidence="3" id="KW-1185">Reference proteome</keyword>
<dbReference type="STRING" id="351160.RCIX1272"/>
<evidence type="ECO:0000259" key="1">
    <source>
        <dbReference type="SMART" id="SM00849"/>
    </source>
</evidence>
<evidence type="ECO:0000313" key="3">
    <source>
        <dbReference type="Proteomes" id="UP000000663"/>
    </source>
</evidence>
<dbReference type="InterPro" id="IPR050698">
    <property type="entry name" value="MBL"/>
</dbReference>
<dbReference type="Gene3D" id="3.60.15.10">
    <property type="entry name" value="Ribonuclease Z/Hydroxyacylglutathione hydrolase-like"/>
    <property type="match status" value="1"/>
</dbReference>
<dbReference type="Proteomes" id="UP000000663">
    <property type="component" value="Chromosome"/>
</dbReference>
<name>Q0W4X3_METAR</name>
<accession>Q0W4X3</accession>
<dbReference type="GO" id="GO:0004521">
    <property type="term" value="F:RNA endonuclease activity"/>
    <property type="evidence" value="ECO:0007669"/>
    <property type="project" value="TreeGrafter"/>
</dbReference>
<dbReference type="SMART" id="SM00849">
    <property type="entry name" value="Lactamase_B"/>
    <property type="match status" value="1"/>
</dbReference>
<dbReference type="SUPFAM" id="SSF56281">
    <property type="entry name" value="Metallo-hydrolase/oxidoreductase"/>
    <property type="match status" value="1"/>
</dbReference>
<dbReference type="InterPro" id="IPR036866">
    <property type="entry name" value="RibonucZ/Hydroxyglut_hydro"/>
</dbReference>
<dbReference type="PANTHER" id="PTHR11203:SF37">
    <property type="entry name" value="INTEGRATOR COMPLEX SUBUNIT 11"/>
    <property type="match status" value="1"/>
</dbReference>
<dbReference type="KEGG" id="rci:RCIX1272"/>
<dbReference type="eggNOG" id="arCOG00545">
    <property type="taxonomic scope" value="Archaea"/>
</dbReference>
<protein>
    <recommendedName>
        <fullName evidence="1">Metallo-beta-lactamase domain-containing protein</fullName>
    </recommendedName>
</protein>
<evidence type="ECO:0000313" key="2">
    <source>
        <dbReference type="EMBL" id="CAJ36570.1"/>
    </source>
</evidence>
<sequence length="336" mass="37328">MDGTKRLVDMGFLPLRYRTSGGNYKPHLSIAFKSGGERRTFGIDTTRNGKKDDRHFLITHAHTDHYGKSAMLSERSIASDKTTVTLQLRHDQYFKGTTFQVGETIEVDGVKIKTYDTGHSIGASAFYWENDQGVRILVTGDVKDFRGLPKCDVLVTEATYGDPDDPGCAFCDDLDSFAAAMAHKRVGFGAYAFGKAQRAVSMIRELGYDDVIEMDKSSLRITRHLLGDAAGELAEIGEYGGRMCITSPWHLDRLPAGIKKFVLTGQKYYDHPTICISDHLDFGGLRDMVYAVDPELTLVYHPEEGNSRRFSAFLNKNGKESITLPELSCAVNDDSL</sequence>
<dbReference type="PANTHER" id="PTHR11203">
    <property type="entry name" value="CLEAVAGE AND POLYADENYLATION SPECIFICITY FACTOR FAMILY MEMBER"/>
    <property type="match status" value="1"/>
</dbReference>
<dbReference type="RefSeq" id="WP_012035975.1">
    <property type="nucleotide sequence ID" value="NC_009464.1"/>
</dbReference>
<reference evidence="2 3" key="1">
    <citation type="journal article" date="2006" name="Science">
        <title>Genome of rice cluster I archaea -- the key methane producers in the rice rhizosphere.</title>
        <authorList>
            <person name="Erkel C."/>
            <person name="Kube M."/>
            <person name="Reinhardt R."/>
            <person name="Liesack W."/>
        </authorList>
    </citation>
    <scope>NUCLEOTIDE SEQUENCE [LARGE SCALE GENOMIC DNA]</scope>
    <source>
        <strain evidence="3">DSM 22066 / NBRC 105507 / MRE50</strain>
    </source>
</reference>
<dbReference type="GeneID" id="5143040"/>
<dbReference type="EMBL" id="AM114193">
    <property type="protein sequence ID" value="CAJ36570.1"/>
    <property type="molecule type" value="Genomic_DNA"/>
</dbReference>
<organism evidence="2 3">
    <name type="scientific">Methanocella arvoryzae (strain DSM 22066 / NBRC 105507 / MRE50)</name>
    <dbReference type="NCBI Taxonomy" id="351160"/>
    <lineage>
        <taxon>Archaea</taxon>
        <taxon>Methanobacteriati</taxon>
        <taxon>Methanobacteriota</taxon>
        <taxon>Stenosarchaea group</taxon>
        <taxon>Methanomicrobia</taxon>
        <taxon>Methanocellales</taxon>
        <taxon>Methanocellaceae</taxon>
        <taxon>Methanocella</taxon>
    </lineage>
</organism>
<gene>
    <name evidence="2" type="ORF">RCIX1272</name>
</gene>
<dbReference type="PATRIC" id="fig|351160.9.peg.1687"/>
<proteinExistence type="predicted"/>
<dbReference type="InterPro" id="IPR001279">
    <property type="entry name" value="Metallo-B-lactamas"/>
</dbReference>
<dbReference type="AlphaFoldDB" id="Q0W4X3"/>